<reference evidence="12" key="1">
    <citation type="journal article" date="2009" name="Environ. Microbiol.">
        <title>The genome of Polaromonas naphthalenivorans strain CJ2, isolated from coal tar-contaminated sediment, reveals physiological and metabolic versatility and evolution through extensive horizontal gene transfer.</title>
        <authorList>
            <person name="Yagi J.M."/>
            <person name="Sims D."/>
            <person name="Brettin T."/>
            <person name="Bruce D."/>
            <person name="Madsen E.L."/>
        </authorList>
    </citation>
    <scope>NUCLEOTIDE SEQUENCE [LARGE SCALE GENOMIC DNA]</scope>
    <source>
        <strain evidence="12">CJ2</strain>
        <plasmid evidence="12">Plasmid pPNAP02</plasmid>
    </source>
</reference>
<dbReference type="SUPFAM" id="SSF51569">
    <property type="entry name" value="Aldolase"/>
    <property type="match status" value="1"/>
</dbReference>
<dbReference type="GO" id="GO:0005737">
    <property type="term" value="C:cytoplasm"/>
    <property type="evidence" value="ECO:0007669"/>
    <property type="project" value="UniProtKB-SubCell"/>
</dbReference>
<dbReference type="KEGG" id="pna:Pnap_4495"/>
<evidence type="ECO:0000256" key="5">
    <source>
        <dbReference type="ARBA" id="ARBA00013151"/>
    </source>
</evidence>
<dbReference type="Proteomes" id="UP000000644">
    <property type="component" value="Plasmid pPNAP02"/>
</dbReference>
<dbReference type="InterPro" id="IPR004732">
    <property type="entry name" value="Transaldolase_2"/>
</dbReference>
<evidence type="ECO:0000256" key="2">
    <source>
        <dbReference type="ARBA" id="ARBA00004496"/>
    </source>
</evidence>
<comment type="similarity">
    <text evidence="4 10">Belongs to the transaldolase family. Type 2 subfamily.</text>
</comment>
<evidence type="ECO:0000256" key="6">
    <source>
        <dbReference type="ARBA" id="ARBA00022490"/>
    </source>
</evidence>
<protein>
    <recommendedName>
        <fullName evidence="5 10">Transaldolase</fullName>
        <ecNumber evidence="5 10">2.2.1.2</ecNumber>
    </recommendedName>
</protein>
<comment type="function">
    <text evidence="1 10">Transaldolase is important for the balance of metabolites in the pentose-phosphate pathway.</text>
</comment>
<dbReference type="PANTHER" id="PTHR10683">
    <property type="entry name" value="TRANSALDOLASE"/>
    <property type="match status" value="1"/>
</dbReference>
<dbReference type="GO" id="GO:0004801">
    <property type="term" value="F:transaldolase activity"/>
    <property type="evidence" value="ECO:0007669"/>
    <property type="project" value="UniProtKB-UniRule"/>
</dbReference>
<geneLocation type="plasmid" evidence="11 12">
    <name>pPNAP02</name>
</geneLocation>
<dbReference type="eggNOG" id="COG0176">
    <property type="taxonomic scope" value="Bacteria"/>
</dbReference>
<dbReference type="OrthoDB" id="9809101at2"/>
<keyword evidence="11" id="KW-0614">Plasmid</keyword>
<evidence type="ECO:0000256" key="4">
    <source>
        <dbReference type="ARBA" id="ARBA00008426"/>
    </source>
</evidence>
<dbReference type="GO" id="GO:0005975">
    <property type="term" value="P:carbohydrate metabolic process"/>
    <property type="evidence" value="ECO:0007669"/>
    <property type="project" value="InterPro"/>
</dbReference>
<dbReference type="HAMAP" id="MF_00493">
    <property type="entry name" value="Transaldolase_2"/>
    <property type="match status" value="1"/>
</dbReference>
<dbReference type="EMBL" id="CP000531">
    <property type="protein sequence ID" value="ABM39768.1"/>
    <property type="molecule type" value="Genomic_DNA"/>
</dbReference>
<dbReference type="NCBIfam" id="TIGR00876">
    <property type="entry name" value="tal_mycobact"/>
    <property type="match status" value="1"/>
</dbReference>
<dbReference type="EC" id="2.2.1.2" evidence="5 10"/>
<dbReference type="RefSeq" id="WP_011798197.1">
    <property type="nucleotide sequence ID" value="NC_008758.1"/>
</dbReference>
<proteinExistence type="inferred from homology"/>
<dbReference type="AlphaFoldDB" id="A1VVU0"/>
<dbReference type="InterPro" id="IPR013785">
    <property type="entry name" value="Aldolase_TIM"/>
</dbReference>
<keyword evidence="12" id="KW-1185">Reference proteome</keyword>
<gene>
    <name evidence="10" type="primary">tal</name>
    <name evidence="11" type="ordered locus">Pnap_4495</name>
</gene>
<evidence type="ECO:0000313" key="11">
    <source>
        <dbReference type="EMBL" id="ABM39768.1"/>
    </source>
</evidence>
<dbReference type="UniPathway" id="UPA00115">
    <property type="reaction ID" value="UER00414"/>
</dbReference>
<comment type="catalytic activity">
    <reaction evidence="10">
        <text>D-sedoheptulose 7-phosphate + D-glyceraldehyde 3-phosphate = D-erythrose 4-phosphate + beta-D-fructose 6-phosphate</text>
        <dbReference type="Rhea" id="RHEA:17053"/>
        <dbReference type="ChEBI" id="CHEBI:16897"/>
        <dbReference type="ChEBI" id="CHEBI:57483"/>
        <dbReference type="ChEBI" id="CHEBI:57634"/>
        <dbReference type="ChEBI" id="CHEBI:59776"/>
        <dbReference type="EC" id="2.2.1.2"/>
    </reaction>
</comment>
<evidence type="ECO:0000256" key="8">
    <source>
        <dbReference type="ARBA" id="ARBA00023126"/>
    </source>
</evidence>
<dbReference type="CDD" id="cd00955">
    <property type="entry name" value="Transaldolase_like"/>
    <property type="match status" value="1"/>
</dbReference>
<dbReference type="NCBIfam" id="NF002881">
    <property type="entry name" value="PRK03343.1"/>
    <property type="match status" value="1"/>
</dbReference>
<evidence type="ECO:0000256" key="9">
    <source>
        <dbReference type="ARBA" id="ARBA00023270"/>
    </source>
</evidence>
<dbReference type="InterPro" id="IPR001585">
    <property type="entry name" value="TAL/FSA"/>
</dbReference>
<evidence type="ECO:0000256" key="1">
    <source>
        <dbReference type="ARBA" id="ARBA00003518"/>
    </source>
</evidence>
<organism evidence="11 12">
    <name type="scientific">Polaromonas naphthalenivorans (strain CJ2)</name>
    <dbReference type="NCBI Taxonomy" id="365044"/>
    <lineage>
        <taxon>Bacteria</taxon>
        <taxon>Pseudomonadati</taxon>
        <taxon>Pseudomonadota</taxon>
        <taxon>Betaproteobacteria</taxon>
        <taxon>Burkholderiales</taxon>
        <taxon>Comamonadaceae</taxon>
        <taxon>Polaromonas</taxon>
    </lineage>
</organism>
<dbReference type="PANTHER" id="PTHR10683:SF31">
    <property type="entry name" value="TRANSALDOLASE"/>
    <property type="match status" value="1"/>
</dbReference>
<evidence type="ECO:0000256" key="7">
    <source>
        <dbReference type="ARBA" id="ARBA00022679"/>
    </source>
</evidence>
<dbReference type="GO" id="GO:0006098">
    <property type="term" value="P:pentose-phosphate shunt"/>
    <property type="evidence" value="ECO:0007669"/>
    <property type="project" value="UniProtKB-UniRule"/>
</dbReference>
<feature type="active site" description="Schiff-base intermediate with substrate" evidence="10">
    <location>
        <position position="139"/>
    </location>
</feature>
<comment type="pathway">
    <text evidence="3 10">Carbohydrate degradation; pentose phosphate pathway; D-glyceraldehyde 3-phosphate and beta-D-fructose 6-phosphate from D-ribose 5-phosphate and D-xylulose 5-phosphate (non-oxidative stage): step 2/3.</text>
</comment>
<evidence type="ECO:0000256" key="10">
    <source>
        <dbReference type="HAMAP-Rule" id="MF_00493"/>
    </source>
</evidence>
<keyword evidence="9 10" id="KW-0704">Schiff base</keyword>
<dbReference type="HOGENOM" id="CLU_050771_1_0_4"/>
<sequence length="368" mass="39006">MKSTRQLHDLGQSLWLDNITRTLLDDGTLARYIAEDSITGLTSNPSIFDAAIGGGEAYDAAIHAKTLAGLAGEALFTELALEDLRRAADLFRPVFDATDQADGWVSMEVSPLLAVDTAGSIAAARQIHDQAQRANLFVKIPGTPQGIAAIEQAIFLGIPINVTLLFSCAHYQAAAEAYLRGIERRLAAGLDLRVGSVASLFISRWDVAGNAQLPTELQHKLGIAVARQTYRAYRDLLASTRWQKLAAAGAKPQRLLWASTGTKDPAAPDTLYVSALAAPDTINTLPEKTLHAFADHGRLQGVMPADGGDAEAVLAQITGAGVDVPTLAAKLQQDGAQSFVKSWQQLMQRIAEKSGALKPAPPASAIGT</sequence>
<evidence type="ECO:0000313" key="12">
    <source>
        <dbReference type="Proteomes" id="UP000000644"/>
    </source>
</evidence>
<comment type="subcellular location">
    <subcellularLocation>
        <location evidence="2 10">Cytoplasm</location>
    </subcellularLocation>
</comment>
<dbReference type="PIRSF" id="PIRSF036915">
    <property type="entry name" value="Trnald_Bac_Plnt"/>
    <property type="match status" value="1"/>
</dbReference>
<dbReference type="Gene3D" id="3.20.20.70">
    <property type="entry name" value="Aldolase class I"/>
    <property type="match status" value="1"/>
</dbReference>
<keyword evidence="7 10" id="KW-0808">Transferase</keyword>
<name>A1VVU0_POLNA</name>
<keyword evidence="6 10" id="KW-0963">Cytoplasm</keyword>
<accession>A1VVU0</accession>
<dbReference type="Pfam" id="PF00923">
    <property type="entry name" value="TAL_FSA"/>
    <property type="match status" value="1"/>
</dbReference>
<evidence type="ECO:0000256" key="3">
    <source>
        <dbReference type="ARBA" id="ARBA00004857"/>
    </source>
</evidence>
<keyword evidence="8 10" id="KW-0570">Pentose shunt</keyword>